<dbReference type="PANTHER" id="PTHR31544:SF2">
    <property type="entry name" value="AIG2-LIKE PROTEIN D"/>
    <property type="match status" value="1"/>
</dbReference>
<dbReference type="InterPro" id="IPR045038">
    <property type="entry name" value="AIG2-like"/>
</dbReference>
<dbReference type="InterPro" id="IPR013024">
    <property type="entry name" value="GGCT-like"/>
</dbReference>
<dbReference type="RefSeq" id="XP_064668211.1">
    <property type="nucleotide sequence ID" value="XM_064817919.1"/>
</dbReference>
<organism evidence="5 6">
    <name type="scientific">Canariomyces notabilis</name>
    <dbReference type="NCBI Taxonomy" id="2074819"/>
    <lineage>
        <taxon>Eukaryota</taxon>
        <taxon>Fungi</taxon>
        <taxon>Dikarya</taxon>
        <taxon>Ascomycota</taxon>
        <taxon>Pezizomycotina</taxon>
        <taxon>Sordariomycetes</taxon>
        <taxon>Sordariomycetidae</taxon>
        <taxon>Sordariales</taxon>
        <taxon>Chaetomiaceae</taxon>
        <taxon>Canariomyces</taxon>
    </lineage>
</organism>
<comment type="similarity">
    <text evidence="1">Belongs to the gamma-glutamylcyclotransferase family.</text>
</comment>
<evidence type="ECO:0000313" key="6">
    <source>
        <dbReference type="Proteomes" id="UP001302812"/>
    </source>
</evidence>
<name>A0AAN6QQI8_9PEZI</name>
<evidence type="ECO:0000313" key="5">
    <source>
        <dbReference type="EMBL" id="KAK4110641.1"/>
    </source>
</evidence>
<dbReference type="Gene3D" id="3.10.490.10">
    <property type="entry name" value="Gamma-glutamyl cyclotransferase-like"/>
    <property type="match status" value="1"/>
</dbReference>
<evidence type="ECO:0000256" key="2">
    <source>
        <dbReference type="ARBA" id="ARBA00022679"/>
    </source>
</evidence>
<proteinExistence type="inferred from homology"/>
<reference evidence="5" key="2">
    <citation type="submission" date="2023-05" db="EMBL/GenBank/DDBJ databases">
        <authorList>
            <consortium name="Lawrence Berkeley National Laboratory"/>
            <person name="Steindorff A."/>
            <person name="Hensen N."/>
            <person name="Bonometti L."/>
            <person name="Westerberg I."/>
            <person name="Brannstrom I.O."/>
            <person name="Guillou S."/>
            <person name="Cros-Aarteil S."/>
            <person name="Calhoun S."/>
            <person name="Haridas S."/>
            <person name="Kuo A."/>
            <person name="Mondo S."/>
            <person name="Pangilinan J."/>
            <person name="Riley R."/>
            <person name="Labutti K."/>
            <person name="Andreopoulos B."/>
            <person name="Lipzen A."/>
            <person name="Chen C."/>
            <person name="Yanf M."/>
            <person name="Daum C."/>
            <person name="Ng V."/>
            <person name="Clum A."/>
            <person name="Ohm R."/>
            <person name="Martin F."/>
            <person name="Silar P."/>
            <person name="Natvig D."/>
            <person name="Lalanne C."/>
            <person name="Gautier V."/>
            <person name="Ament-Velasquez S.L."/>
            <person name="Kruys A."/>
            <person name="Hutchinson M.I."/>
            <person name="Powell A.J."/>
            <person name="Barry K."/>
            <person name="Miller A.N."/>
            <person name="Grigoriev I.V."/>
            <person name="Debuchy R."/>
            <person name="Gladieux P."/>
            <person name="Thoren M.H."/>
            <person name="Johannesson H."/>
        </authorList>
    </citation>
    <scope>NUCLEOTIDE SEQUENCE</scope>
    <source>
        <strain evidence="5">CBS 508.74</strain>
    </source>
</reference>
<keyword evidence="2" id="KW-0808">Transferase</keyword>
<dbReference type="EMBL" id="MU853349">
    <property type="protein sequence ID" value="KAK4110641.1"/>
    <property type="molecule type" value="Genomic_DNA"/>
</dbReference>
<evidence type="ECO:0000256" key="1">
    <source>
        <dbReference type="ARBA" id="ARBA00008861"/>
    </source>
</evidence>
<dbReference type="AlphaFoldDB" id="A0AAN6QQI8"/>
<evidence type="ECO:0000259" key="4">
    <source>
        <dbReference type="Pfam" id="PF06094"/>
    </source>
</evidence>
<dbReference type="InterPro" id="IPR009288">
    <property type="entry name" value="AIG2-like_dom"/>
</dbReference>
<dbReference type="InterPro" id="IPR036568">
    <property type="entry name" value="GGCT-like_sf"/>
</dbReference>
<dbReference type="CDD" id="cd06661">
    <property type="entry name" value="GGCT_like"/>
    <property type="match status" value="1"/>
</dbReference>
<accession>A0AAN6QQI8</accession>
<dbReference type="Proteomes" id="UP001302812">
    <property type="component" value="Unassembled WGS sequence"/>
</dbReference>
<comment type="caution">
    <text evidence="5">The sequence shown here is derived from an EMBL/GenBank/DDBJ whole genome shotgun (WGS) entry which is preliminary data.</text>
</comment>
<reference evidence="5" key="1">
    <citation type="journal article" date="2023" name="Mol. Phylogenet. Evol.">
        <title>Genome-scale phylogeny and comparative genomics of the fungal order Sordariales.</title>
        <authorList>
            <person name="Hensen N."/>
            <person name="Bonometti L."/>
            <person name="Westerberg I."/>
            <person name="Brannstrom I.O."/>
            <person name="Guillou S."/>
            <person name="Cros-Aarteil S."/>
            <person name="Calhoun S."/>
            <person name="Haridas S."/>
            <person name="Kuo A."/>
            <person name="Mondo S."/>
            <person name="Pangilinan J."/>
            <person name="Riley R."/>
            <person name="LaButti K."/>
            <person name="Andreopoulos B."/>
            <person name="Lipzen A."/>
            <person name="Chen C."/>
            <person name="Yan M."/>
            <person name="Daum C."/>
            <person name="Ng V."/>
            <person name="Clum A."/>
            <person name="Steindorff A."/>
            <person name="Ohm R.A."/>
            <person name="Martin F."/>
            <person name="Silar P."/>
            <person name="Natvig D.O."/>
            <person name="Lalanne C."/>
            <person name="Gautier V."/>
            <person name="Ament-Velasquez S.L."/>
            <person name="Kruys A."/>
            <person name="Hutchinson M.I."/>
            <person name="Powell A.J."/>
            <person name="Barry K."/>
            <person name="Miller A.N."/>
            <person name="Grigoriev I.V."/>
            <person name="Debuchy R."/>
            <person name="Gladieux P."/>
            <person name="Hiltunen Thoren M."/>
            <person name="Johannesson H."/>
        </authorList>
    </citation>
    <scope>NUCLEOTIDE SEQUENCE</scope>
    <source>
        <strain evidence="5">CBS 508.74</strain>
    </source>
</reference>
<keyword evidence="6" id="KW-1185">Reference proteome</keyword>
<dbReference type="GO" id="GO:0016740">
    <property type="term" value="F:transferase activity"/>
    <property type="evidence" value="ECO:0007669"/>
    <property type="project" value="UniProtKB-KW"/>
</dbReference>
<dbReference type="SUPFAM" id="SSF110857">
    <property type="entry name" value="Gamma-glutamyl cyclotransferase-like"/>
    <property type="match status" value="1"/>
</dbReference>
<dbReference type="PANTHER" id="PTHR31544">
    <property type="entry name" value="AIG2-LIKE PROTEIN D"/>
    <property type="match status" value="1"/>
</dbReference>
<dbReference type="Pfam" id="PF06094">
    <property type="entry name" value="GGACT"/>
    <property type="match status" value="1"/>
</dbReference>
<protein>
    <recommendedName>
        <fullName evidence="3">Putative gamma-glutamylcyclotransferase</fullName>
    </recommendedName>
</protein>
<feature type="domain" description="Gamma-glutamylcyclotransferase AIG2-like" evidence="4">
    <location>
        <begin position="19"/>
        <end position="141"/>
    </location>
</feature>
<dbReference type="GeneID" id="89942044"/>
<sequence>MAAHHDSSVPSDDGTHCAFFYGTLMVPQVFYSVCYGSQEVPKEIAALHTFNAAILPGYRRHRVKYADYPGITEEEGGEVFGSFVTGLTKANMEKLDYFEGGQYERRKVTVKVLKDVGIAEGASGSQGYHEEKTAEVYVFLHKDDLEPVEWDLEEFRREKLRYWTRAGHDWGDYDPAKVAE</sequence>
<evidence type="ECO:0000256" key="3">
    <source>
        <dbReference type="ARBA" id="ARBA00030602"/>
    </source>
</evidence>
<gene>
    <name evidence="5" type="ORF">N656DRAFT_799775</name>
</gene>